<organism evidence="1 2">
    <name type="scientific">Sphingomonas sediminicola</name>
    <dbReference type="NCBI Taxonomy" id="386874"/>
    <lineage>
        <taxon>Bacteria</taxon>
        <taxon>Pseudomonadati</taxon>
        <taxon>Pseudomonadota</taxon>
        <taxon>Alphaproteobacteria</taxon>
        <taxon>Sphingomonadales</taxon>
        <taxon>Sphingomonadaceae</taxon>
        <taxon>Sphingomonas</taxon>
    </lineage>
</organism>
<gene>
    <name evidence="1" type="ORF">H9L14_14800</name>
</gene>
<name>A0ABX6TDH1_9SPHN</name>
<reference evidence="1 2" key="1">
    <citation type="submission" date="2020-08" db="EMBL/GenBank/DDBJ databases">
        <title>Genome sequence of Sphingomonas sediminicola KACC 15039T.</title>
        <authorList>
            <person name="Hyun D.-W."/>
            <person name="Bae J.-W."/>
        </authorList>
    </citation>
    <scope>NUCLEOTIDE SEQUENCE [LARGE SCALE GENOMIC DNA]</scope>
    <source>
        <strain evidence="1 2">KACC 15039</strain>
    </source>
</reference>
<sequence>MQDGCYVPTRHEVATQKPFWLTLILLGWWWESPAELVPTDEQVAEVIAILRSRPDAGSWTIQQLIAQAPPPGRSNS</sequence>
<proteinExistence type="predicted"/>
<accession>A0ABX6TDH1</accession>
<protein>
    <submittedName>
        <fullName evidence="1">Uncharacterized protein</fullName>
    </submittedName>
</protein>
<evidence type="ECO:0000313" key="1">
    <source>
        <dbReference type="EMBL" id="QNP47055.1"/>
    </source>
</evidence>
<dbReference type="Proteomes" id="UP000516105">
    <property type="component" value="Chromosome"/>
</dbReference>
<dbReference type="EMBL" id="CP060782">
    <property type="protein sequence ID" value="QNP47055.1"/>
    <property type="molecule type" value="Genomic_DNA"/>
</dbReference>
<evidence type="ECO:0000313" key="2">
    <source>
        <dbReference type="Proteomes" id="UP000516105"/>
    </source>
</evidence>
<keyword evidence="2" id="KW-1185">Reference proteome</keyword>